<proteinExistence type="predicted"/>
<reference evidence="3" key="1">
    <citation type="submission" date="2025-08" db="UniProtKB">
        <authorList>
            <consortium name="RefSeq"/>
        </authorList>
    </citation>
    <scope>IDENTIFICATION</scope>
    <source>
        <tissue evidence="3">Whole body</tissue>
    </source>
</reference>
<dbReference type="AlphaFoldDB" id="A0A8B8F6Q0"/>
<keyword evidence="2" id="KW-1185">Reference proteome</keyword>
<dbReference type="OrthoDB" id="6579735at2759"/>
<gene>
    <name evidence="3" type="primary">LOC112680429</name>
</gene>
<organism evidence="2 3">
    <name type="scientific">Sipha flava</name>
    <name type="common">yellow sugarcane aphid</name>
    <dbReference type="NCBI Taxonomy" id="143950"/>
    <lineage>
        <taxon>Eukaryota</taxon>
        <taxon>Metazoa</taxon>
        <taxon>Ecdysozoa</taxon>
        <taxon>Arthropoda</taxon>
        <taxon>Hexapoda</taxon>
        <taxon>Insecta</taxon>
        <taxon>Pterygota</taxon>
        <taxon>Neoptera</taxon>
        <taxon>Paraneoptera</taxon>
        <taxon>Hemiptera</taxon>
        <taxon>Sternorrhyncha</taxon>
        <taxon>Aphidomorpha</taxon>
        <taxon>Aphidoidea</taxon>
        <taxon>Aphididae</taxon>
        <taxon>Sipha</taxon>
    </lineage>
</organism>
<feature type="region of interest" description="Disordered" evidence="1">
    <location>
        <begin position="22"/>
        <end position="45"/>
    </location>
</feature>
<feature type="compositionally biased region" description="Basic and acidic residues" evidence="1">
    <location>
        <begin position="22"/>
        <end position="39"/>
    </location>
</feature>
<dbReference type="Proteomes" id="UP000694846">
    <property type="component" value="Unplaced"/>
</dbReference>
<name>A0A8B8F6Q0_9HEMI</name>
<evidence type="ECO:0000313" key="3">
    <source>
        <dbReference type="RefSeq" id="XP_025406301.1"/>
    </source>
</evidence>
<evidence type="ECO:0000313" key="2">
    <source>
        <dbReference type="Proteomes" id="UP000694846"/>
    </source>
</evidence>
<dbReference type="RefSeq" id="XP_025406301.1">
    <property type="nucleotide sequence ID" value="XM_025550516.1"/>
</dbReference>
<protein>
    <submittedName>
        <fullName evidence="3">Uncharacterized protein LOC112680429 isoform X1</fullName>
    </submittedName>
</protein>
<sequence>MFYEKKFLLFCDLMDDSGIDSDTTKCHTTTKKENDRNTDEESNTSDCSIRVKKPSFFQKKLEQYGKPGIMEYNQMAVPTSKSSKTEKLPVLVDWDSSDSEIEIRFFPGPKARQTLSDTFSLQEFHGSIESEDLDLIPPQHTTKSDNQCCTLVLQRCNIL</sequence>
<evidence type="ECO:0000256" key="1">
    <source>
        <dbReference type="SAM" id="MobiDB-lite"/>
    </source>
</evidence>
<accession>A0A8B8F6Q0</accession>
<dbReference type="GeneID" id="112680429"/>